<dbReference type="GO" id="GO:0004175">
    <property type="term" value="F:endopeptidase activity"/>
    <property type="evidence" value="ECO:0007669"/>
    <property type="project" value="UniProtKB-ARBA"/>
</dbReference>
<dbReference type="InterPro" id="IPR042150">
    <property type="entry name" value="MmRce1-like"/>
</dbReference>
<accession>K6WTF2</accession>
<keyword evidence="1" id="KW-0812">Transmembrane</keyword>
<sequence length="311" mass="34726">MARHSDAGEHLAHPIGTQHTPVIEPITYRYNRPVAFYTLATAIPWALWLGAAYLSHLPDQSTAVRLGTVVLGLTGLAAPVGVVWWLVRDKPELRADLRRRLFVRRGVPGFYLLCAVGLLPASLLVAQAISLLFGYSPEQFELRGGFSFTSGLLPVWLILVLAPILEEIAWHGYGTDSLVTRMRLITASLVFTVIWTVWHLPLALIEGYYHSEVVQEGWLHALNFPLSMIPFVLLMNWLYFRTGRSISVTIVFHLVANFVNEIFLTHPDSKLIQTVLLLVLTAVIVMRERELFFTPPPRRVSTRAGAGAASA</sequence>
<comment type="caution">
    <text evidence="3">The sequence shown here is derived from an EMBL/GenBank/DDBJ whole genome shotgun (WGS) entry which is preliminary data.</text>
</comment>
<proteinExistence type="predicted"/>
<dbReference type="eggNOG" id="COG1266">
    <property type="taxonomic scope" value="Bacteria"/>
</dbReference>
<organism evidence="3 4">
    <name type="scientific">Kineosphaera limosa NBRC 100340</name>
    <dbReference type="NCBI Taxonomy" id="1184609"/>
    <lineage>
        <taxon>Bacteria</taxon>
        <taxon>Bacillati</taxon>
        <taxon>Actinomycetota</taxon>
        <taxon>Actinomycetes</taxon>
        <taxon>Micrococcales</taxon>
        <taxon>Dermatophilaceae</taxon>
        <taxon>Kineosphaera</taxon>
    </lineage>
</organism>
<dbReference type="GO" id="GO:0080120">
    <property type="term" value="P:CAAX-box protein maturation"/>
    <property type="evidence" value="ECO:0007669"/>
    <property type="project" value="UniProtKB-ARBA"/>
</dbReference>
<feature type="transmembrane region" description="Helical" evidence="1">
    <location>
        <begin position="217"/>
        <end position="239"/>
    </location>
</feature>
<dbReference type="Pfam" id="PF02517">
    <property type="entry name" value="Rce1-like"/>
    <property type="match status" value="1"/>
</dbReference>
<dbReference type="STRING" id="1184609.KILIM_019_00140"/>
<evidence type="ECO:0000313" key="3">
    <source>
        <dbReference type="EMBL" id="GAB95362.1"/>
    </source>
</evidence>
<feature type="transmembrane region" description="Helical" evidence="1">
    <location>
        <begin position="145"/>
        <end position="164"/>
    </location>
</feature>
<evidence type="ECO:0000256" key="1">
    <source>
        <dbReference type="SAM" id="Phobius"/>
    </source>
</evidence>
<dbReference type="InterPro" id="IPR003675">
    <property type="entry name" value="Rce1/LyrA-like_dom"/>
</dbReference>
<feature type="domain" description="CAAX prenyl protease 2/Lysostaphin resistance protein A-like" evidence="2">
    <location>
        <begin position="152"/>
        <end position="259"/>
    </location>
</feature>
<dbReference type="PANTHER" id="PTHR35797">
    <property type="entry name" value="PROTEASE-RELATED"/>
    <property type="match status" value="1"/>
</dbReference>
<evidence type="ECO:0000313" key="4">
    <source>
        <dbReference type="Proteomes" id="UP000008366"/>
    </source>
</evidence>
<evidence type="ECO:0000259" key="2">
    <source>
        <dbReference type="Pfam" id="PF02517"/>
    </source>
</evidence>
<feature type="transmembrane region" description="Helical" evidence="1">
    <location>
        <begin position="184"/>
        <end position="205"/>
    </location>
</feature>
<dbReference type="RefSeq" id="WP_006591894.1">
    <property type="nucleotide sequence ID" value="NZ_BAHD01000019.1"/>
</dbReference>
<protein>
    <recommendedName>
        <fullName evidence="2">CAAX prenyl protease 2/Lysostaphin resistance protein A-like domain-containing protein</fullName>
    </recommendedName>
</protein>
<feature type="transmembrane region" description="Helical" evidence="1">
    <location>
        <begin position="66"/>
        <end position="87"/>
    </location>
</feature>
<dbReference type="PANTHER" id="PTHR35797:SF1">
    <property type="entry name" value="PROTEASE"/>
    <property type="match status" value="1"/>
</dbReference>
<dbReference type="AlphaFoldDB" id="K6WTF2"/>
<dbReference type="EMBL" id="BAHD01000019">
    <property type="protein sequence ID" value="GAB95362.1"/>
    <property type="molecule type" value="Genomic_DNA"/>
</dbReference>
<feature type="transmembrane region" description="Helical" evidence="1">
    <location>
        <begin position="108"/>
        <end position="133"/>
    </location>
</feature>
<keyword evidence="1" id="KW-1133">Transmembrane helix</keyword>
<name>K6WTF2_9MICO</name>
<dbReference type="Proteomes" id="UP000008366">
    <property type="component" value="Unassembled WGS sequence"/>
</dbReference>
<feature type="transmembrane region" description="Helical" evidence="1">
    <location>
        <begin position="34"/>
        <end position="54"/>
    </location>
</feature>
<gene>
    <name evidence="3" type="ORF">KILIM_019_00140</name>
</gene>
<dbReference type="OrthoDB" id="3693644at2"/>
<keyword evidence="4" id="KW-1185">Reference proteome</keyword>
<keyword evidence="1" id="KW-0472">Membrane</keyword>
<reference evidence="3 4" key="1">
    <citation type="submission" date="2012-08" db="EMBL/GenBank/DDBJ databases">
        <title>Whole genome shotgun sequence of Kineosphaera limosa NBRC 100340.</title>
        <authorList>
            <person name="Yoshida I."/>
            <person name="Isaki S."/>
            <person name="Hosoyama A."/>
            <person name="Tsuchikane K."/>
            <person name="Katsumata H."/>
            <person name="Ando Y."/>
            <person name="Ohji S."/>
            <person name="Hamada M."/>
            <person name="Tamura T."/>
            <person name="Yamazoe A."/>
            <person name="Yamazaki S."/>
            <person name="Fujita N."/>
        </authorList>
    </citation>
    <scope>NUCLEOTIDE SEQUENCE [LARGE SCALE GENOMIC DNA]</scope>
    <source>
        <strain evidence="3 4">NBRC 100340</strain>
    </source>
</reference>